<dbReference type="Proteomes" id="UP001321749">
    <property type="component" value="Unassembled WGS sequence"/>
</dbReference>
<accession>A0AAV9I0D3</accession>
<evidence type="ECO:0000256" key="1">
    <source>
        <dbReference type="SAM" id="Phobius"/>
    </source>
</evidence>
<name>A0AAV9I0D3_9PEZI</name>
<evidence type="ECO:0000313" key="2">
    <source>
        <dbReference type="EMBL" id="KAK4466495.1"/>
    </source>
</evidence>
<dbReference type="EMBL" id="MU864931">
    <property type="protein sequence ID" value="KAK4466495.1"/>
    <property type="molecule type" value="Genomic_DNA"/>
</dbReference>
<sequence length="99" mass="11824">MITTTIGDLSLFIHSSFHFDLHFIPTFSLQNIFPLMFCVYFLFFFLYHHHICFIICLFLLFGKARTCFCFDYISVSFTCNTFFFFSSLSCTFNLFSYNI</sequence>
<comment type="caution">
    <text evidence="2">The sequence shown here is derived from an EMBL/GenBank/DDBJ whole genome shotgun (WGS) entry which is preliminary data.</text>
</comment>
<keyword evidence="1" id="KW-1133">Transmembrane helix</keyword>
<keyword evidence="3" id="KW-1185">Reference proteome</keyword>
<feature type="transmembrane region" description="Helical" evidence="1">
    <location>
        <begin position="72"/>
        <end position="95"/>
    </location>
</feature>
<keyword evidence="1" id="KW-0472">Membrane</keyword>
<organism evidence="2 3">
    <name type="scientific">Cladorrhinum samala</name>
    <dbReference type="NCBI Taxonomy" id="585594"/>
    <lineage>
        <taxon>Eukaryota</taxon>
        <taxon>Fungi</taxon>
        <taxon>Dikarya</taxon>
        <taxon>Ascomycota</taxon>
        <taxon>Pezizomycotina</taxon>
        <taxon>Sordariomycetes</taxon>
        <taxon>Sordariomycetidae</taxon>
        <taxon>Sordariales</taxon>
        <taxon>Podosporaceae</taxon>
        <taxon>Cladorrhinum</taxon>
    </lineage>
</organism>
<protein>
    <submittedName>
        <fullName evidence="2">Uncharacterized protein</fullName>
    </submittedName>
</protein>
<gene>
    <name evidence="2" type="ORF">QBC42DRAFT_259025</name>
</gene>
<reference evidence="2" key="1">
    <citation type="journal article" date="2023" name="Mol. Phylogenet. Evol.">
        <title>Genome-scale phylogeny and comparative genomics of the fungal order Sordariales.</title>
        <authorList>
            <person name="Hensen N."/>
            <person name="Bonometti L."/>
            <person name="Westerberg I."/>
            <person name="Brannstrom I.O."/>
            <person name="Guillou S."/>
            <person name="Cros-Aarteil S."/>
            <person name="Calhoun S."/>
            <person name="Haridas S."/>
            <person name="Kuo A."/>
            <person name="Mondo S."/>
            <person name="Pangilinan J."/>
            <person name="Riley R."/>
            <person name="LaButti K."/>
            <person name="Andreopoulos B."/>
            <person name="Lipzen A."/>
            <person name="Chen C."/>
            <person name="Yan M."/>
            <person name="Daum C."/>
            <person name="Ng V."/>
            <person name="Clum A."/>
            <person name="Steindorff A."/>
            <person name="Ohm R.A."/>
            <person name="Martin F."/>
            <person name="Silar P."/>
            <person name="Natvig D.O."/>
            <person name="Lalanne C."/>
            <person name="Gautier V."/>
            <person name="Ament-Velasquez S.L."/>
            <person name="Kruys A."/>
            <person name="Hutchinson M.I."/>
            <person name="Powell A.J."/>
            <person name="Barry K."/>
            <person name="Miller A.N."/>
            <person name="Grigoriev I.V."/>
            <person name="Debuchy R."/>
            <person name="Gladieux P."/>
            <person name="Hiltunen Thoren M."/>
            <person name="Johannesson H."/>
        </authorList>
    </citation>
    <scope>NUCLEOTIDE SEQUENCE</scope>
    <source>
        <strain evidence="2">PSN324</strain>
    </source>
</reference>
<reference evidence="2" key="2">
    <citation type="submission" date="2023-06" db="EMBL/GenBank/DDBJ databases">
        <authorList>
            <consortium name="Lawrence Berkeley National Laboratory"/>
            <person name="Mondo S.J."/>
            <person name="Hensen N."/>
            <person name="Bonometti L."/>
            <person name="Westerberg I."/>
            <person name="Brannstrom I.O."/>
            <person name="Guillou S."/>
            <person name="Cros-Aarteil S."/>
            <person name="Calhoun S."/>
            <person name="Haridas S."/>
            <person name="Kuo A."/>
            <person name="Pangilinan J."/>
            <person name="Riley R."/>
            <person name="Labutti K."/>
            <person name="Andreopoulos B."/>
            <person name="Lipzen A."/>
            <person name="Chen C."/>
            <person name="Yanf M."/>
            <person name="Daum C."/>
            <person name="Ng V."/>
            <person name="Clum A."/>
            <person name="Steindorff A."/>
            <person name="Ohm R."/>
            <person name="Martin F."/>
            <person name="Silar P."/>
            <person name="Natvig D."/>
            <person name="Lalanne C."/>
            <person name="Gautier V."/>
            <person name="Ament-Velasquez S.L."/>
            <person name="Kruys A."/>
            <person name="Hutchinson M.I."/>
            <person name="Powell A.J."/>
            <person name="Barry K."/>
            <person name="Miller A.N."/>
            <person name="Grigoriev I.V."/>
            <person name="Debuchy R."/>
            <person name="Gladieux P."/>
            <person name="Thoren M.H."/>
            <person name="Johannesson H."/>
        </authorList>
    </citation>
    <scope>NUCLEOTIDE SEQUENCE</scope>
    <source>
        <strain evidence="2">PSN324</strain>
    </source>
</reference>
<evidence type="ECO:0000313" key="3">
    <source>
        <dbReference type="Proteomes" id="UP001321749"/>
    </source>
</evidence>
<dbReference type="AlphaFoldDB" id="A0AAV9I0D3"/>
<proteinExistence type="predicted"/>
<feature type="transmembrane region" description="Helical" evidence="1">
    <location>
        <begin position="32"/>
        <end position="60"/>
    </location>
</feature>
<keyword evidence="1" id="KW-0812">Transmembrane</keyword>